<sequence>MISLFRKIRQKLLSQNRVSRYLVYALGEIFLVVIGILIALQVNNWNEAKNNEKRFTKILQEISKDAQRDFNRAFYINRAELEVDSLINRALKGQISREEYTADNLHLFYMGLQYSPFEMQKTAFKKLENYPGIIPEKYDSILTEINQYHIELSGRYYTTYENFREQVNQRHEYLARSYEWYAHFRQREVTEDMVDFYLENYLYKNWLTRHLSDNPVGDHSELEFIQNQSVKLTLQINKILGEKEFPEDFKNRIGEPMPESEKEFLGDYLLEKERIEYSISLVNGYLFLYDFTPLKRVGEGKYEDLLKRFSFTFFKNEEGKLSLTYSVKNEPDEIALKIED</sequence>
<dbReference type="STRING" id="758820.SAMN00777080_1386"/>
<evidence type="ECO:0000313" key="3">
    <source>
        <dbReference type="Proteomes" id="UP000192333"/>
    </source>
</evidence>
<keyword evidence="1" id="KW-1133">Transmembrane helix</keyword>
<organism evidence="2 3">
    <name type="scientific">Aquiflexum balticum DSM 16537</name>
    <dbReference type="NCBI Taxonomy" id="758820"/>
    <lineage>
        <taxon>Bacteria</taxon>
        <taxon>Pseudomonadati</taxon>
        <taxon>Bacteroidota</taxon>
        <taxon>Cytophagia</taxon>
        <taxon>Cytophagales</taxon>
        <taxon>Cyclobacteriaceae</taxon>
        <taxon>Aquiflexum</taxon>
    </lineage>
</organism>
<dbReference type="Proteomes" id="UP000192333">
    <property type="component" value="Chromosome I"/>
</dbReference>
<dbReference type="Pfam" id="PF19578">
    <property type="entry name" value="DUF6090"/>
    <property type="match status" value="1"/>
</dbReference>
<keyword evidence="3" id="KW-1185">Reference proteome</keyword>
<dbReference type="RefSeq" id="WP_084119582.1">
    <property type="nucleotide sequence ID" value="NZ_LT838813.1"/>
</dbReference>
<keyword evidence="1" id="KW-0472">Membrane</keyword>
<protein>
    <submittedName>
        <fullName evidence="2">Uncharacterized protein</fullName>
    </submittedName>
</protein>
<name>A0A1W2H1R6_9BACT</name>
<evidence type="ECO:0000256" key="1">
    <source>
        <dbReference type="SAM" id="Phobius"/>
    </source>
</evidence>
<dbReference type="EMBL" id="LT838813">
    <property type="protein sequence ID" value="SMD42821.1"/>
    <property type="molecule type" value="Genomic_DNA"/>
</dbReference>
<dbReference type="InterPro" id="IPR045749">
    <property type="entry name" value="DUF6090"/>
</dbReference>
<feature type="transmembrane region" description="Helical" evidence="1">
    <location>
        <begin position="21"/>
        <end position="40"/>
    </location>
</feature>
<gene>
    <name evidence="2" type="ORF">SAMN00777080_1386</name>
</gene>
<reference evidence="3" key="1">
    <citation type="submission" date="2017-04" db="EMBL/GenBank/DDBJ databases">
        <authorList>
            <person name="Varghese N."/>
            <person name="Submissions S."/>
        </authorList>
    </citation>
    <scope>NUCLEOTIDE SEQUENCE [LARGE SCALE GENOMIC DNA]</scope>
    <source>
        <strain evidence="3">DSM 16537</strain>
    </source>
</reference>
<keyword evidence="1" id="KW-0812">Transmembrane</keyword>
<proteinExistence type="predicted"/>
<accession>A0A1W2H1R6</accession>
<dbReference type="OrthoDB" id="821805at2"/>
<dbReference type="AlphaFoldDB" id="A0A1W2H1R6"/>
<evidence type="ECO:0000313" key="2">
    <source>
        <dbReference type="EMBL" id="SMD42821.1"/>
    </source>
</evidence>